<evidence type="ECO:0000256" key="1">
    <source>
        <dbReference type="ARBA" id="ARBA00022490"/>
    </source>
</evidence>
<dbReference type="HOGENOM" id="CLU_044779_2_0_6"/>
<dbReference type="PANTHER" id="PTHR46111">
    <property type="entry name" value="RIBOSOMAL RNA SMALL SUBUNIT METHYLTRANSFERASE I"/>
    <property type="match status" value="1"/>
</dbReference>
<dbReference type="PIRSF" id="PIRSF005917">
    <property type="entry name" value="MTase_YraL"/>
    <property type="match status" value="1"/>
</dbReference>
<dbReference type="InterPro" id="IPR053910">
    <property type="entry name" value="RsmI_HTH"/>
</dbReference>
<keyword evidence="4 6" id="KW-0808">Transferase</keyword>
<accession>A4A5F0</accession>
<evidence type="ECO:0000259" key="8">
    <source>
        <dbReference type="Pfam" id="PF23016"/>
    </source>
</evidence>
<dbReference type="InterPro" id="IPR018063">
    <property type="entry name" value="SAM_MeTrfase_RsmI_CS"/>
</dbReference>
<organism evidence="9 10">
    <name type="scientific">Congregibacter litoralis KT71</name>
    <dbReference type="NCBI Taxonomy" id="314285"/>
    <lineage>
        <taxon>Bacteria</taxon>
        <taxon>Pseudomonadati</taxon>
        <taxon>Pseudomonadota</taxon>
        <taxon>Gammaproteobacteria</taxon>
        <taxon>Cellvibrionales</taxon>
        <taxon>Halieaceae</taxon>
        <taxon>Congregibacter</taxon>
    </lineage>
</organism>
<comment type="function">
    <text evidence="6">Catalyzes the 2'-O-methylation of the ribose of cytidine 1402 (C1402) in 16S rRNA.</text>
</comment>
<dbReference type="PROSITE" id="PS01296">
    <property type="entry name" value="RSMI"/>
    <property type="match status" value="1"/>
</dbReference>
<dbReference type="STRING" id="314285.KT71_10347"/>
<evidence type="ECO:0000256" key="3">
    <source>
        <dbReference type="ARBA" id="ARBA00022603"/>
    </source>
</evidence>
<comment type="similarity">
    <text evidence="6">Belongs to the methyltransferase superfamily. RsmI family.</text>
</comment>
<dbReference type="InterPro" id="IPR000878">
    <property type="entry name" value="4pyrrol_Mease"/>
</dbReference>
<dbReference type="SUPFAM" id="SSF53790">
    <property type="entry name" value="Tetrapyrrole methylase"/>
    <property type="match status" value="1"/>
</dbReference>
<dbReference type="GO" id="GO:0070677">
    <property type="term" value="F:rRNA (cytosine-2'-O-)-methyltransferase activity"/>
    <property type="evidence" value="ECO:0007669"/>
    <property type="project" value="UniProtKB-UniRule"/>
</dbReference>
<dbReference type="InterPro" id="IPR014777">
    <property type="entry name" value="4pyrrole_Mease_sub1"/>
</dbReference>
<dbReference type="NCBIfam" id="TIGR00096">
    <property type="entry name" value="16S rRNA (cytidine(1402)-2'-O)-methyltransferase"/>
    <property type="match status" value="1"/>
</dbReference>
<dbReference type="Gene3D" id="3.30.950.10">
    <property type="entry name" value="Methyltransferase, Cobalt-precorrin-4 Transmethylase, Domain 2"/>
    <property type="match status" value="1"/>
</dbReference>
<comment type="subcellular location">
    <subcellularLocation>
        <location evidence="6">Cytoplasm</location>
    </subcellularLocation>
</comment>
<keyword evidence="5 6" id="KW-0949">S-adenosyl-L-methionine</keyword>
<feature type="domain" description="RsmI HTH" evidence="8">
    <location>
        <begin position="235"/>
        <end position="277"/>
    </location>
</feature>
<dbReference type="InterPro" id="IPR008189">
    <property type="entry name" value="rRNA_ssu_MeTfrase_I"/>
</dbReference>
<dbReference type="InterPro" id="IPR035996">
    <property type="entry name" value="4pyrrol_Methylase_sf"/>
</dbReference>
<dbReference type="HAMAP" id="MF_01877">
    <property type="entry name" value="16SrRNA_methyltr_I"/>
    <property type="match status" value="1"/>
</dbReference>
<comment type="caution">
    <text evidence="9">The sequence shown here is derived from an EMBL/GenBank/DDBJ whole genome shotgun (WGS) entry which is preliminary data.</text>
</comment>
<comment type="catalytic activity">
    <reaction evidence="6">
        <text>cytidine(1402) in 16S rRNA + S-adenosyl-L-methionine = 2'-O-methylcytidine(1402) in 16S rRNA + S-adenosyl-L-homocysteine + H(+)</text>
        <dbReference type="Rhea" id="RHEA:42924"/>
        <dbReference type="Rhea" id="RHEA-COMP:10285"/>
        <dbReference type="Rhea" id="RHEA-COMP:10286"/>
        <dbReference type="ChEBI" id="CHEBI:15378"/>
        <dbReference type="ChEBI" id="CHEBI:57856"/>
        <dbReference type="ChEBI" id="CHEBI:59789"/>
        <dbReference type="ChEBI" id="CHEBI:74495"/>
        <dbReference type="ChEBI" id="CHEBI:82748"/>
        <dbReference type="EC" id="2.1.1.198"/>
    </reaction>
</comment>
<dbReference type="OrthoDB" id="9809084at2"/>
<protein>
    <recommendedName>
        <fullName evidence="6">Ribosomal RNA small subunit methyltransferase I</fullName>
        <ecNumber evidence="6">2.1.1.198</ecNumber>
    </recommendedName>
    <alternativeName>
        <fullName evidence="6">16S rRNA 2'-O-ribose C1402 methyltransferase</fullName>
    </alternativeName>
    <alternativeName>
        <fullName evidence="6">rRNA (cytidine-2'-O-)-methyltransferase RsmI</fullName>
    </alternativeName>
</protein>
<gene>
    <name evidence="6" type="primary">rsmI</name>
    <name evidence="9" type="ORF">KT71_10347</name>
</gene>
<reference evidence="9 10" key="1">
    <citation type="journal article" date="2007" name="Proc. Natl. Acad. Sci. U.S.A.">
        <title>Characterization of a marine gammaproteobacterium capable of aerobic anoxygenic photosynthesis.</title>
        <authorList>
            <person name="Fuchs B.M."/>
            <person name="Spring S."/>
            <person name="Teeling H."/>
            <person name="Quast C."/>
            <person name="Wulf J."/>
            <person name="Schattenhofer M."/>
            <person name="Yan S."/>
            <person name="Ferriera S."/>
            <person name="Johnson J."/>
            <person name="Glockner F.O."/>
            <person name="Amann R."/>
        </authorList>
    </citation>
    <scope>NUCLEOTIDE SEQUENCE [LARGE SCALE GENOMIC DNA]</scope>
    <source>
        <strain evidence="9">KT71</strain>
    </source>
</reference>
<dbReference type="eggNOG" id="COG0313">
    <property type="taxonomic scope" value="Bacteria"/>
</dbReference>
<dbReference type="FunFam" id="3.40.1010.10:FF:000007">
    <property type="entry name" value="Ribosomal RNA small subunit methyltransferase I"/>
    <property type="match status" value="1"/>
</dbReference>
<dbReference type="RefSeq" id="WP_008294503.1">
    <property type="nucleotide sequence ID" value="NZ_CM002299.1"/>
</dbReference>
<sequence>MEPALYIVATPIGNLGDISRRAVEVLSQVSCIAAEDTRRTGQLLSGEGIKTRMLAYHEHSAPQVAEQLAARVAAGESVALVSDAGTPTISDPGYRLVRVMQDEGLKVIPLPGPCAAVVGLSGSGLPSDRFAFEGFLPNRGEARRRRLEALASSDATLIFYEAPHRILATLEDLQAVMGGSREAALARELTKSFETIRRASLSELCEWVRDDANQARGEIVLLLAPAPDQGVAEVDSALGELLRGMAEHMPARQAAKLVAAYAGMPSRQLYDYLLQHKEG</sequence>
<evidence type="ECO:0000313" key="9">
    <source>
        <dbReference type="EMBL" id="EAQ99021.1"/>
    </source>
</evidence>
<evidence type="ECO:0000313" key="10">
    <source>
        <dbReference type="Proteomes" id="UP000019205"/>
    </source>
</evidence>
<keyword evidence="10" id="KW-1185">Reference proteome</keyword>
<evidence type="ECO:0000259" key="7">
    <source>
        <dbReference type="Pfam" id="PF00590"/>
    </source>
</evidence>
<dbReference type="Gene3D" id="3.40.1010.10">
    <property type="entry name" value="Cobalt-precorrin-4 Transmethylase, Domain 1"/>
    <property type="match status" value="1"/>
</dbReference>
<evidence type="ECO:0000256" key="5">
    <source>
        <dbReference type="ARBA" id="ARBA00022691"/>
    </source>
</evidence>
<evidence type="ECO:0000256" key="2">
    <source>
        <dbReference type="ARBA" id="ARBA00022552"/>
    </source>
</evidence>
<dbReference type="Pfam" id="PF23016">
    <property type="entry name" value="RsmI_C"/>
    <property type="match status" value="1"/>
</dbReference>
<evidence type="ECO:0000256" key="6">
    <source>
        <dbReference type="HAMAP-Rule" id="MF_01877"/>
    </source>
</evidence>
<dbReference type="Proteomes" id="UP000019205">
    <property type="component" value="Chromosome"/>
</dbReference>
<reference evidence="9 10" key="2">
    <citation type="journal article" date="2009" name="PLoS ONE">
        <title>The photosynthetic apparatus and its regulation in the aerobic gammaproteobacterium Congregibacter litoralis gen. nov., sp. nov.</title>
        <authorList>
            <person name="Spring S."/>
            <person name="Lunsdorf H."/>
            <person name="Fuchs B.M."/>
            <person name="Tindall B.J."/>
        </authorList>
    </citation>
    <scope>NUCLEOTIDE SEQUENCE [LARGE SCALE GENOMIC DNA]</scope>
    <source>
        <strain evidence="9">KT71</strain>
    </source>
</reference>
<dbReference type="GO" id="GO:0005737">
    <property type="term" value="C:cytoplasm"/>
    <property type="evidence" value="ECO:0007669"/>
    <property type="project" value="UniProtKB-SubCell"/>
</dbReference>
<name>A4A5F0_9GAMM</name>
<dbReference type="InterPro" id="IPR014776">
    <property type="entry name" value="4pyrrole_Mease_sub2"/>
</dbReference>
<feature type="domain" description="Tetrapyrrole methylase" evidence="7">
    <location>
        <begin position="5"/>
        <end position="204"/>
    </location>
</feature>
<dbReference type="EMBL" id="AAOA02000003">
    <property type="protein sequence ID" value="EAQ99021.1"/>
    <property type="molecule type" value="Genomic_DNA"/>
</dbReference>
<proteinExistence type="inferred from homology"/>
<evidence type="ECO:0000256" key="4">
    <source>
        <dbReference type="ARBA" id="ARBA00022679"/>
    </source>
</evidence>
<dbReference type="CDD" id="cd11648">
    <property type="entry name" value="RsmI"/>
    <property type="match status" value="1"/>
</dbReference>
<keyword evidence="1 6" id="KW-0963">Cytoplasm</keyword>
<dbReference type="EC" id="2.1.1.198" evidence="6"/>
<dbReference type="FunFam" id="3.30.950.10:FF:000002">
    <property type="entry name" value="Ribosomal RNA small subunit methyltransferase I"/>
    <property type="match status" value="1"/>
</dbReference>
<dbReference type="Pfam" id="PF00590">
    <property type="entry name" value="TP_methylase"/>
    <property type="match status" value="1"/>
</dbReference>
<dbReference type="PANTHER" id="PTHR46111:SF1">
    <property type="entry name" value="RIBOSOMAL RNA SMALL SUBUNIT METHYLTRANSFERASE I"/>
    <property type="match status" value="1"/>
</dbReference>
<dbReference type="AlphaFoldDB" id="A4A5F0"/>
<keyword evidence="2 6" id="KW-0698">rRNA processing</keyword>
<keyword evidence="3 6" id="KW-0489">Methyltransferase</keyword>